<dbReference type="AlphaFoldDB" id="A0A4D7BIA4"/>
<organism evidence="2 3">
    <name type="scientific">Phreatobacter stygius</name>
    <dbReference type="NCBI Taxonomy" id="1940610"/>
    <lineage>
        <taxon>Bacteria</taxon>
        <taxon>Pseudomonadati</taxon>
        <taxon>Pseudomonadota</taxon>
        <taxon>Alphaproteobacteria</taxon>
        <taxon>Hyphomicrobiales</taxon>
        <taxon>Phreatobacteraceae</taxon>
        <taxon>Phreatobacter</taxon>
    </lineage>
</organism>
<accession>A0A4D7BIA4</accession>
<dbReference type="Proteomes" id="UP000298781">
    <property type="component" value="Chromosome"/>
</dbReference>
<protein>
    <recommendedName>
        <fullName evidence="1">DUF6036 domain-containing protein</fullName>
    </recommendedName>
</protein>
<dbReference type="EMBL" id="CP039690">
    <property type="protein sequence ID" value="QCI67582.1"/>
    <property type="molecule type" value="Genomic_DNA"/>
</dbReference>
<evidence type="ECO:0000313" key="3">
    <source>
        <dbReference type="Proteomes" id="UP000298781"/>
    </source>
</evidence>
<reference evidence="2 3" key="1">
    <citation type="submission" date="2019-04" db="EMBL/GenBank/DDBJ databases">
        <title>Phreatobacter aquaticus sp. nov.</title>
        <authorList>
            <person name="Choi A."/>
        </authorList>
    </citation>
    <scope>NUCLEOTIDE SEQUENCE [LARGE SCALE GENOMIC DNA]</scope>
    <source>
        <strain evidence="2 3">KCTC 52518</strain>
    </source>
</reference>
<proteinExistence type="predicted"/>
<dbReference type="InterPro" id="IPR045792">
    <property type="entry name" value="DUF6036"/>
</dbReference>
<gene>
    <name evidence="2" type="ORF">E8M01_27165</name>
</gene>
<dbReference type="Pfam" id="PF19502">
    <property type="entry name" value="DUF6036"/>
    <property type="match status" value="1"/>
</dbReference>
<dbReference type="KEGG" id="pstg:E8M01_27165"/>
<evidence type="ECO:0000313" key="2">
    <source>
        <dbReference type="EMBL" id="QCI67582.1"/>
    </source>
</evidence>
<dbReference type="RefSeq" id="WP_136963012.1">
    <property type="nucleotide sequence ID" value="NZ_CP039690.1"/>
</dbReference>
<feature type="domain" description="DUF6036" evidence="1">
    <location>
        <begin position="16"/>
        <end position="156"/>
    </location>
</feature>
<name>A0A4D7BIA4_9HYPH</name>
<dbReference type="OrthoDB" id="8005789at2"/>
<keyword evidence="3" id="KW-1185">Reference proteome</keyword>
<evidence type="ECO:0000259" key="1">
    <source>
        <dbReference type="Pfam" id="PF19502"/>
    </source>
</evidence>
<sequence>MIMRRSRIDHLLRAAADVTGQRRFVLIGSGAVIARSQNLPGNMMATPEIDIYAADAEDVEAMSEQIDGSIGQNSAFHNEYGYYGDGVSPETAKMPRDWQDRAIEYHGPDCPGVIAIVPEENDIALAKLVAWREKDQVWLIHGLNAGILHLQTMADRLNQLPDTDPDRGVPPRGELERRLRQLGATCKIDFAIVAPSEPGRRPK</sequence>